<dbReference type="InterPro" id="IPR023299">
    <property type="entry name" value="ATPase_P-typ_cyto_dom_N"/>
</dbReference>
<name>A0A5J5BZZ1_9ASTE</name>
<dbReference type="PROSITE" id="PS00154">
    <property type="entry name" value="ATPASE_E1_E2"/>
    <property type="match status" value="1"/>
</dbReference>
<evidence type="ECO:0000259" key="7">
    <source>
        <dbReference type="SMART" id="SM00831"/>
    </source>
</evidence>
<dbReference type="SMART" id="SM00831">
    <property type="entry name" value="Cation_ATPase_N"/>
    <property type="match status" value="1"/>
</dbReference>
<feature type="transmembrane region" description="Helical" evidence="6">
    <location>
        <begin position="366"/>
        <end position="385"/>
    </location>
</feature>
<proteinExistence type="predicted"/>
<dbReference type="GO" id="GO:0000166">
    <property type="term" value="F:nucleotide binding"/>
    <property type="evidence" value="ECO:0007669"/>
    <property type="project" value="InterPro"/>
</dbReference>
<dbReference type="EMBL" id="CM018031">
    <property type="protein sequence ID" value="KAA8548695.1"/>
    <property type="molecule type" value="Genomic_DNA"/>
</dbReference>
<comment type="subcellular location">
    <subcellularLocation>
        <location evidence="1">Membrane</location>
    </subcellularLocation>
</comment>
<dbReference type="InterPro" id="IPR018303">
    <property type="entry name" value="ATPase_P-typ_P_site"/>
</dbReference>
<dbReference type="SUPFAM" id="SSF81665">
    <property type="entry name" value="Calcium ATPase, transmembrane domain M"/>
    <property type="match status" value="1"/>
</dbReference>
<dbReference type="GO" id="GO:0005886">
    <property type="term" value="C:plasma membrane"/>
    <property type="evidence" value="ECO:0007669"/>
    <property type="project" value="TreeGrafter"/>
</dbReference>
<dbReference type="GO" id="GO:0005388">
    <property type="term" value="F:P-type calcium transporter activity"/>
    <property type="evidence" value="ECO:0007669"/>
    <property type="project" value="TreeGrafter"/>
</dbReference>
<keyword evidence="5 6" id="KW-0472">Membrane</keyword>
<evidence type="ECO:0000313" key="8">
    <source>
        <dbReference type="EMBL" id="KAA8548695.1"/>
    </source>
</evidence>
<evidence type="ECO:0000256" key="3">
    <source>
        <dbReference type="ARBA" id="ARBA00022842"/>
    </source>
</evidence>
<dbReference type="InterPro" id="IPR004014">
    <property type="entry name" value="ATPase_P-typ_cation-transptr_N"/>
</dbReference>
<dbReference type="OrthoDB" id="3352408at2759"/>
<gene>
    <name evidence="8" type="ORF">F0562_000379</name>
</gene>
<accession>A0A5J5BZZ1</accession>
<dbReference type="Pfam" id="PF13246">
    <property type="entry name" value="Cation_ATPase"/>
    <property type="match status" value="1"/>
</dbReference>
<dbReference type="Gene3D" id="2.70.150.10">
    <property type="entry name" value="Calcium-transporting ATPase, cytoplasmic transduction domain A"/>
    <property type="match status" value="2"/>
</dbReference>
<sequence>MTTICNADPRCIELIILDLPTILSKSNKNGWQKAFATVRCLRAFSSLFKEVVAKNKSKLYPSPSQTALVIDIAEVETHPCFSNIDQSSFRRLVKEKNLEQIVRFGGIEGLASALNTDVKHGIPGDAEDIAHRHEAFGTNIYRKPPTKSFFHFVWDAFRDPTILILLVCAALSLAFGIKEHGPKQGWYDGGSIFVAVFLFICVSAGSNFRQNRQFDKYSDSKVSNNIPVQVIGDQIPADGLFLDGQSVKVDESSITGESVHAKVNASHNPFLFSGTKVVDGYARMLVTSVGMHTTFGEMMSTINRDSDEQTPLQARLNKLTSSIGKVGLAVAFLVFLVLLVRYFTGNTKDENENREFNGCKMTFDDVINPLVAIVATAVTIVMVAIPEGLQKALTLTIAYSMRSMMADQVMVRKLSAYETMGFATTICTDKTGTLTMNQMNVTKFWLGLECKEERSSTSIAADVLKLLHQGVGLNTTGSVYKPTSGTEFEFSGSPTEKAILSWATLELNMAMEELKQHCTILHAESFNSENKRSGILMRKKLTTQSMCIGKELQR</sequence>
<feature type="transmembrane region" description="Helical" evidence="6">
    <location>
        <begin position="160"/>
        <end position="177"/>
    </location>
</feature>
<feature type="transmembrane region" description="Helical" evidence="6">
    <location>
        <begin position="189"/>
        <end position="208"/>
    </location>
</feature>
<feature type="transmembrane region" description="Helical" evidence="6">
    <location>
        <begin position="323"/>
        <end position="343"/>
    </location>
</feature>
<dbReference type="AlphaFoldDB" id="A0A5J5BZZ1"/>
<evidence type="ECO:0000256" key="1">
    <source>
        <dbReference type="ARBA" id="ARBA00004370"/>
    </source>
</evidence>
<dbReference type="InterPro" id="IPR059000">
    <property type="entry name" value="ATPase_P-type_domA"/>
</dbReference>
<evidence type="ECO:0000256" key="4">
    <source>
        <dbReference type="ARBA" id="ARBA00022989"/>
    </source>
</evidence>
<dbReference type="Proteomes" id="UP000325577">
    <property type="component" value="Linkage Group LG0"/>
</dbReference>
<evidence type="ECO:0000256" key="5">
    <source>
        <dbReference type="ARBA" id="ARBA00023136"/>
    </source>
</evidence>
<keyword evidence="9" id="KW-1185">Reference proteome</keyword>
<evidence type="ECO:0000313" key="9">
    <source>
        <dbReference type="Proteomes" id="UP000325577"/>
    </source>
</evidence>
<dbReference type="InterPro" id="IPR008250">
    <property type="entry name" value="ATPase_P-typ_transduc_dom_A_sf"/>
</dbReference>
<dbReference type="PANTHER" id="PTHR24093">
    <property type="entry name" value="CATION TRANSPORTING ATPASE"/>
    <property type="match status" value="1"/>
</dbReference>
<dbReference type="Pfam" id="PF00122">
    <property type="entry name" value="E1-E2_ATPase"/>
    <property type="match status" value="1"/>
</dbReference>
<organism evidence="8 9">
    <name type="scientific">Nyssa sinensis</name>
    <dbReference type="NCBI Taxonomy" id="561372"/>
    <lineage>
        <taxon>Eukaryota</taxon>
        <taxon>Viridiplantae</taxon>
        <taxon>Streptophyta</taxon>
        <taxon>Embryophyta</taxon>
        <taxon>Tracheophyta</taxon>
        <taxon>Spermatophyta</taxon>
        <taxon>Magnoliopsida</taxon>
        <taxon>eudicotyledons</taxon>
        <taxon>Gunneridae</taxon>
        <taxon>Pentapetalae</taxon>
        <taxon>asterids</taxon>
        <taxon>Cornales</taxon>
        <taxon>Nyssaceae</taxon>
        <taxon>Nyssa</taxon>
    </lineage>
</organism>
<dbReference type="PRINTS" id="PR00119">
    <property type="entry name" value="CATATPASE"/>
</dbReference>
<reference evidence="8 9" key="1">
    <citation type="submission" date="2019-09" db="EMBL/GenBank/DDBJ databases">
        <title>A chromosome-level genome assembly of the Chinese tupelo Nyssa sinensis.</title>
        <authorList>
            <person name="Yang X."/>
            <person name="Kang M."/>
            <person name="Yang Y."/>
            <person name="Xiong H."/>
            <person name="Wang M."/>
            <person name="Zhang Z."/>
            <person name="Wang Z."/>
            <person name="Wu H."/>
            <person name="Ma T."/>
            <person name="Liu J."/>
            <person name="Xi Z."/>
        </authorList>
    </citation>
    <scope>NUCLEOTIDE SEQUENCE [LARGE SCALE GENOMIC DNA]</scope>
    <source>
        <strain evidence="8">J267</strain>
        <tissue evidence="8">Leaf</tissue>
    </source>
</reference>
<dbReference type="Pfam" id="PF00690">
    <property type="entry name" value="Cation_ATPase_N"/>
    <property type="match status" value="1"/>
</dbReference>
<keyword evidence="3" id="KW-0460">Magnesium</keyword>
<dbReference type="Gene3D" id="3.40.1110.10">
    <property type="entry name" value="Calcium-transporting ATPase, cytoplasmic domain N"/>
    <property type="match status" value="1"/>
</dbReference>
<dbReference type="PANTHER" id="PTHR24093:SF434">
    <property type="entry name" value="CALCIUM-TRANSPORTING ATPASE 13, PLASMA MEMBRANE-TYPE-RELATED"/>
    <property type="match status" value="1"/>
</dbReference>
<dbReference type="SUPFAM" id="SSF81660">
    <property type="entry name" value="Metal cation-transporting ATPase, ATP-binding domain N"/>
    <property type="match status" value="1"/>
</dbReference>
<protein>
    <recommendedName>
        <fullName evidence="7">Cation-transporting P-type ATPase N-terminal domain-containing protein</fullName>
    </recommendedName>
</protein>
<dbReference type="Gene3D" id="1.20.1110.10">
    <property type="entry name" value="Calcium-transporting ATPase, transmembrane domain"/>
    <property type="match status" value="2"/>
</dbReference>
<feature type="domain" description="Cation-transporting P-type ATPase N-terminal" evidence="7">
    <location>
        <begin position="103"/>
        <end position="177"/>
    </location>
</feature>
<keyword evidence="4 6" id="KW-1133">Transmembrane helix</keyword>
<evidence type="ECO:0000256" key="2">
    <source>
        <dbReference type="ARBA" id="ARBA00022692"/>
    </source>
</evidence>
<dbReference type="SUPFAM" id="SSF81653">
    <property type="entry name" value="Calcium ATPase, transduction domain A"/>
    <property type="match status" value="1"/>
</dbReference>
<dbReference type="InterPro" id="IPR023298">
    <property type="entry name" value="ATPase_P-typ_TM_dom_sf"/>
</dbReference>
<keyword evidence="2 6" id="KW-0812">Transmembrane</keyword>
<evidence type="ECO:0000256" key="6">
    <source>
        <dbReference type="SAM" id="Phobius"/>
    </source>
</evidence>